<dbReference type="InterPro" id="IPR023346">
    <property type="entry name" value="Lysozyme-like_dom_sf"/>
</dbReference>
<dbReference type="OrthoDB" id="1193027at2759"/>
<name>A0A4U0XDG5_9PEZI</name>
<dbReference type="Gene3D" id="1.10.530.10">
    <property type="match status" value="1"/>
</dbReference>
<protein>
    <recommendedName>
        <fullName evidence="3">Transglycosylase SLT domain-containing protein</fullName>
    </recommendedName>
</protein>
<sequence length="212" mass="22245">MYTGDGSVAEGWPAQSQWTDFDTMFTANTPNMQASCAQWGVPDDTNAELSDMKLAINDIASTTGVDARVILAIIMQESTGCVRVITTQYSVFNPGLMQSHNGTGTCNTNNAALGLPGVSNDGTVQTPCPASEIRQMIQDGAGGTSSGDGFEQCLQKQGHEDVSRWYRAARMYNGGSIDASGDLGKGCCTACYASDVANRLTGWVSAPSGCTL</sequence>
<dbReference type="SUPFAM" id="SSF53955">
    <property type="entry name" value="Lysozyme-like"/>
    <property type="match status" value="1"/>
</dbReference>
<organism evidence="1 2">
    <name type="scientific">Friedmanniomyces simplex</name>
    <dbReference type="NCBI Taxonomy" id="329884"/>
    <lineage>
        <taxon>Eukaryota</taxon>
        <taxon>Fungi</taxon>
        <taxon>Dikarya</taxon>
        <taxon>Ascomycota</taxon>
        <taxon>Pezizomycotina</taxon>
        <taxon>Dothideomycetes</taxon>
        <taxon>Dothideomycetidae</taxon>
        <taxon>Mycosphaerellales</taxon>
        <taxon>Teratosphaeriaceae</taxon>
        <taxon>Friedmanniomyces</taxon>
    </lineage>
</organism>
<dbReference type="EMBL" id="NAJQ01000212">
    <property type="protein sequence ID" value="TKA74822.1"/>
    <property type="molecule type" value="Genomic_DNA"/>
</dbReference>
<keyword evidence="2" id="KW-1185">Reference proteome</keyword>
<accession>A0A4U0XDG5</accession>
<gene>
    <name evidence="1" type="ORF">B0A55_05932</name>
</gene>
<comment type="caution">
    <text evidence="1">The sequence shown here is derived from an EMBL/GenBank/DDBJ whole genome shotgun (WGS) entry which is preliminary data.</text>
</comment>
<dbReference type="AlphaFoldDB" id="A0A4U0XDG5"/>
<reference evidence="1 2" key="1">
    <citation type="submission" date="2017-03" db="EMBL/GenBank/DDBJ databases">
        <title>Genomes of endolithic fungi from Antarctica.</title>
        <authorList>
            <person name="Coleine C."/>
            <person name="Masonjones S."/>
            <person name="Stajich J.E."/>
        </authorList>
    </citation>
    <scope>NUCLEOTIDE SEQUENCE [LARGE SCALE GENOMIC DNA]</scope>
    <source>
        <strain evidence="1 2">CCFEE 5184</strain>
    </source>
</reference>
<evidence type="ECO:0000313" key="1">
    <source>
        <dbReference type="EMBL" id="TKA74822.1"/>
    </source>
</evidence>
<evidence type="ECO:0008006" key="3">
    <source>
        <dbReference type="Google" id="ProtNLM"/>
    </source>
</evidence>
<dbReference type="Proteomes" id="UP000309340">
    <property type="component" value="Unassembled WGS sequence"/>
</dbReference>
<proteinExistence type="predicted"/>
<evidence type="ECO:0000313" key="2">
    <source>
        <dbReference type="Proteomes" id="UP000309340"/>
    </source>
</evidence>